<dbReference type="SUPFAM" id="SSF54593">
    <property type="entry name" value="Glyoxalase/Bleomycin resistance protein/Dihydroxybiphenyl dioxygenase"/>
    <property type="match status" value="1"/>
</dbReference>
<dbReference type="PROSITE" id="PS51819">
    <property type="entry name" value="VOC"/>
    <property type="match status" value="1"/>
</dbReference>
<name>A0AA35RTT0_GEOBA</name>
<dbReference type="EMBL" id="CASHTH010001555">
    <property type="protein sequence ID" value="CAI8016728.1"/>
    <property type="molecule type" value="Genomic_DNA"/>
</dbReference>
<accession>A0AA35RTT0</accession>
<evidence type="ECO:0000313" key="2">
    <source>
        <dbReference type="EMBL" id="CAI8016728.1"/>
    </source>
</evidence>
<sequence length="133" mass="14689">MLQLRIGNGEIHTTEVDEVVFIPRVHFAVEVDDWDAALANLDKQGVSYSRSAGGAFMGTGGDDSQQGRREDTNEHYTYIADPDGNLIELVHHPLGLRSTEGDAIPLHRDTANPKWTQIPGFVEEAYKEAEVTV</sequence>
<keyword evidence="3" id="KW-1185">Reference proteome</keyword>
<dbReference type="InterPro" id="IPR037523">
    <property type="entry name" value="VOC_core"/>
</dbReference>
<dbReference type="Gene3D" id="3.10.180.10">
    <property type="entry name" value="2,3-Dihydroxybiphenyl 1,2-Dioxygenase, domain 1"/>
    <property type="match status" value="1"/>
</dbReference>
<dbReference type="AlphaFoldDB" id="A0AA35RTT0"/>
<feature type="domain" description="VOC" evidence="1">
    <location>
        <begin position="1"/>
        <end position="92"/>
    </location>
</feature>
<organism evidence="2 3">
    <name type="scientific">Geodia barretti</name>
    <name type="common">Barrett's horny sponge</name>
    <dbReference type="NCBI Taxonomy" id="519541"/>
    <lineage>
        <taxon>Eukaryota</taxon>
        <taxon>Metazoa</taxon>
        <taxon>Porifera</taxon>
        <taxon>Demospongiae</taxon>
        <taxon>Heteroscleromorpha</taxon>
        <taxon>Tetractinellida</taxon>
        <taxon>Astrophorina</taxon>
        <taxon>Geodiidae</taxon>
        <taxon>Geodia</taxon>
    </lineage>
</organism>
<evidence type="ECO:0000259" key="1">
    <source>
        <dbReference type="PROSITE" id="PS51819"/>
    </source>
</evidence>
<dbReference type="Proteomes" id="UP001174909">
    <property type="component" value="Unassembled WGS sequence"/>
</dbReference>
<dbReference type="Pfam" id="PF00903">
    <property type="entry name" value="Glyoxalase"/>
    <property type="match status" value="1"/>
</dbReference>
<evidence type="ECO:0000313" key="3">
    <source>
        <dbReference type="Proteomes" id="UP001174909"/>
    </source>
</evidence>
<dbReference type="InterPro" id="IPR029068">
    <property type="entry name" value="Glyas_Bleomycin-R_OHBP_Dase"/>
</dbReference>
<dbReference type="InterPro" id="IPR004360">
    <property type="entry name" value="Glyas_Fos-R_dOase_dom"/>
</dbReference>
<reference evidence="2" key="1">
    <citation type="submission" date="2023-03" db="EMBL/GenBank/DDBJ databases">
        <authorList>
            <person name="Steffen K."/>
            <person name="Cardenas P."/>
        </authorList>
    </citation>
    <scope>NUCLEOTIDE SEQUENCE</scope>
</reference>
<protein>
    <recommendedName>
        <fullName evidence="1">VOC domain-containing protein</fullName>
    </recommendedName>
</protein>
<proteinExistence type="predicted"/>
<comment type="caution">
    <text evidence="2">The sequence shown here is derived from an EMBL/GenBank/DDBJ whole genome shotgun (WGS) entry which is preliminary data.</text>
</comment>
<gene>
    <name evidence="2" type="ORF">GBAR_LOCUS10239</name>
</gene>